<evidence type="ECO:0000259" key="14">
    <source>
        <dbReference type="Pfam" id="PF01433"/>
    </source>
</evidence>
<dbReference type="PANTHER" id="PTHR11533:SF174">
    <property type="entry name" value="PUROMYCIN-SENSITIVE AMINOPEPTIDASE-RELATED"/>
    <property type="match status" value="1"/>
</dbReference>
<dbReference type="PRINTS" id="PR00756">
    <property type="entry name" value="ALADIPTASE"/>
</dbReference>
<evidence type="ECO:0000256" key="7">
    <source>
        <dbReference type="ARBA" id="ARBA00022670"/>
    </source>
</evidence>
<dbReference type="InterPro" id="IPR027268">
    <property type="entry name" value="Peptidase_M4/M1_CTD_sf"/>
</dbReference>
<evidence type="ECO:0000256" key="3">
    <source>
        <dbReference type="ARBA" id="ARBA00010136"/>
    </source>
</evidence>
<comment type="catalytic activity">
    <reaction evidence="1">
        <text>Release of an N-terminal amino acid, Xaa-|-Yaa- from a peptide, amide or arylamide. Xaa is preferably Ala, but may be most amino acids including Pro (slow action). When a terminal hydrophobic residue is followed by a prolyl residue, the two may be released as an intact Xaa-Pro dipeptide.</text>
        <dbReference type="EC" id="3.4.11.2"/>
    </reaction>
</comment>
<dbReference type="SUPFAM" id="SSF63737">
    <property type="entry name" value="Leukotriene A4 hydrolase N-terminal domain"/>
    <property type="match status" value="1"/>
</dbReference>
<keyword evidence="7" id="KW-0645">Protease</keyword>
<dbReference type="InterPro" id="IPR001930">
    <property type="entry name" value="Peptidase_M1"/>
</dbReference>
<comment type="caution">
    <text evidence="15">The sequence shown here is derived from an EMBL/GenBank/DDBJ whole genome shotgun (WGS) entry which is preliminary data.</text>
</comment>
<evidence type="ECO:0000256" key="8">
    <source>
        <dbReference type="ARBA" id="ARBA00022723"/>
    </source>
</evidence>
<evidence type="ECO:0000256" key="13">
    <source>
        <dbReference type="ARBA" id="ARBA00031533"/>
    </source>
</evidence>
<evidence type="ECO:0000256" key="10">
    <source>
        <dbReference type="ARBA" id="ARBA00022833"/>
    </source>
</evidence>
<evidence type="ECO:0000256" key="4">
    <source>
        <dbReference type="ARBA" id="ARBA00012564"/>
    </source>
</evidence>
<dbReference type="EC" id="3.4.11.2" evidence="4"/>
<dbReference type="CDD" id="cd09603">
    <property type="entry name" value="M1_APN_like"/>
    <property type="match status" value="1"/>
</dbReference>
<dbReference type="SUPFAM" id="SSF55486">
    <property type="entry name" value="Metalloproteases ('zincins'), catalytic domain"/>
    <property type="match status" value="1"/>
</dbReference>
<evidence type="ECO:0000256" key="1">
    <source>
        <dbReference type="ARBA" id="ARBA00000098"/>
    </source>
</evidence>
<comment type="similarity">
    <text evidence="3">Belongs to the peptidase M1 family.</text>
</comment>
<evidence type="ECO:0000256" key="5">
    <source>
        <dbReference type="ARBA" id="ARBA00015611"/>
    </source>
</evidence>
<dbReference type="Gene3D" id="1.10.390.10">
    <property type="entry name" value="Neutral Protease Domain 2"/>
    <property type="match status" value="1"/>
</dbReference>
<evidence type="ECO:0000256" key="11">
    <source>
        <dbReference type="ARBA" id="ARBA00023049"/>
    </source>
</evidence>
<dbReference type="Proteomes" id="UP001500280">
    <property type="component" value="Unassembled WGS sequence"/>
</dbReference>
<evidence type="ECO:0000256" key="6">
    <source>
        <dbReference type="ARBA" id="ARBA00022438"/>
    </source>
</evidence>
<evidence type="ECO:0000313" key="15">
    <source>
        <dbReference type="EMBL" id="GAA1687529.1"/>
    </source>
</evidence>
<sequence>MGNGGYDVLDQRLDFRFAKGLRSYTATTTLSARATQDLSAFDLDLLGPQVTGVQVDGEPASWKSAPNGELVITPTKAVRKHLRFVVRVDVRSDVTDVTKTSALPPGLIWHEGFVQALNQPSGARKILAVADHPVQKAPATFSITAPADQNSVANGKLLSVRSSGGNTTRVFREQRKIAPELFQIGVGPFTVLNRKGPHGLPLRYAVPTAQLAAIEPQLKSFDTSVRFLEERLGRFPGAEAGSYITPLGGELETQGLTMMTASHMTKEGFEQNGTDGVVLHEVAHEWFGNSASPRRWSDVWLNEGHAVFYEGEYSEIKHGAKVVDSAKHAYEQRGNAILDNGPIAAPDPAKWTGDSAEIRPYGDAAYAGGALVLFALKQEVGAKTFDAIERTWVRRYANSTAGTEDFIALASSVAGKDLRPFLRSWLYGKTLPAMPGYPDWKVGPA</sequence>
<organism evidence="15 16">
    <name type="scientific">Kribbella yunnanensis</name>
    <dbReference type="NCBI Taxonomy" id="190194"/>
    <lineage>
        <taxon>Bacteria</taxon>
        <taxon>Bacillati</taxon>
        <taxon>Actinomycetota</taxon>
        <taxon>Actinomycetes</taxon>
        <taxon>Propionibacteriales</taxon>
        <taxon>Kribbellaceae</taxon>
        <taxon>Kribbella</taxon>
    </lineage>
</organism>
<name>A0ABP4TGB4_9ACTN</name>
<evidence type="ECO:0000256" key="2">
    <source>
        <dbReference type="ARBA" id="ARBA00001947"/>
    </source>
</evidence>
<accession>A0ABP4TGB4</accession>
<proteinExistence type="inferred from homology"/>
<dbReference type="Gene3D" id="2.60.40.1730">
    <property type="entry name" value="tricorn interacting facor f3 domain"/>
    <property type="match status" value="1"/>
</dbReference>
<dbReference type="Pfam" id="PF01433">
    <property type="entry name" value="Peptidase_M1"/>
    <property type="match status" value="1"/>
</dbReference>
<feature type="domain" description="Peptidase M1 membrane alanine aminopeptidase" evidence="14">
    <location>
        <begin position="251"/>
        <end position="425"/>
    </location>
</feature>
<dbReference type="InterPro" id="IPR014782">
    <property type="entry name" value="Peptidase_M1_dom"/>
</dbReference>
<protein>
    <recommendedName>
        <fullName evidence="5">Aminopeptidase N</fullName>
        <ecNumber evidence="4">3.4.11.2</ecNumber>
    </recommendedName>
    <alternativeName>
        <fullName evidence="12">Alanine aminopeptidase</fullName>
    </alternativeName>
    <alternativeName>
        <fullName evidence="13">Lysyl aminopeptidase</fullName>
    </alternativeName>
</protein>
<gene>
    <name evidence="15" type="ORF">GCM10009745_35390</name>
</gene>
<dbReference type="EMBL" id="BAAANF010000012">
    <property type="protein sequence ID" value="GAA1687529.1"/>
    <property type="molecule type" value="Genomic_DNA"/>
</dbReference>
<comment type="cofactor">
    <cofactor evidence="2">
        <name>Zn(2+)</name>
        <dbReference type="ChEBI" id="CHEBI:29105"/>
    </cofactor>
</comment>
<keyword evidence="6" id="KW-0031">Aminopeptidase</keyword>
<reference evidence="16" key="1">
    <citation type="journal article" date="2019" name="Int. J. Syst. Evol. Microbiol.">
        <title>The Global Catalogue of Microorganisms (GCM) 10K type strain sequencing project: providing services to taxonomists for standard genome sequencing and annotation.</title>
        <authorList>
            <consortium name="The Broad Institute Genomics Platform"/>
            <consortium name="The Broad Institute Genome Sequencing Center for Infectious Disease"/>
            <person name="Wu L."/>
            <person name="Ma J."/>
        </authorList>
    </citation>
    <scope>NUCLEOTIDE SEQUENCE [LARGE SCALE GENOMIC DNA]</scope>
    <source>
        <strain evidence="16">JCM 14307</strain>
    </source>
</reference>
<evidence type="ECO:0000313" key="16">
    <source>
        <dbReference type="Proteomes" id="UP001500280"/>
    </source>
</evidence>
<keyword evidence="11" id="KW-0482">Metalloprotease</keyword>
<evidence type="ECO:0000256" key="12">
    <source>
        <dbReference type="ARBA" id="ARBA00029811"/>
    </source>
</evidence>
<dbReference type="InterPro" id="IPR050344">
    <property type="entry name" value="Peptidase_M1_aminopeptidases"/>
</dbReference>
<dbReference type="PANTHER" id="PTHR11533">
    <property type="entry name" value="PROTEASE M1 ZINC METALLOPROTEASE"/>
    <property type="match status" value="1"/>
</dbReference>
<keyword evidence="10" id="KW-0862">Zinc</keyword>
<evidence type="ECO:0000256" key="9">
    <source>
        <dbReference type="ARBA" id="ARBA00022801"/>
    </source>
</evidence>
<dbReference type="InterPro" id="IPR042097">
    <property type="entry name" value="Aminopeptidase_N-like_N_sf"/>
</dbReference>
<keyword evidence="16" id="KW-1185">Reference proteome</keyword>
<keyword evidence="9" id="KW-0378">Hydrolase</keyword>
<keyword evidence="8" id="KW-0479">Metal-binding</keyword>